<dbReference type="AlphaFoldDB" id="A0A9Q1MGX0"/>
<organism evidence="1 2">
    <name type="scientific">Anisodus acutangulus</name>
    <dbReference type="NCBI Taxonomy" id="402998"/>
    <lineage>
        <taxon>Eukaryota</taxon>
        <taxon>Viridiplantae</taxon>
        <taxon>Streptophyta</taxon>
        <taxon>Embryophyta</taxon>
        <taxon>Tracheophyta</taxon>
        <taxon>Spermatophyta</taxon>
        <taxon>Magnoliopsida</taxon>
        <taxon>eudicotyledons</taxon>
        <taxon>Gunneridae</taxon>
        <taxon>Pentapetalae</taxon>
        <taxon>asterids</taxon>
        <taxon>lamiids</taxon>
        <taxon>Solanales</taxon>
        <taxon>Solanaceae</taxon>
        <taxon>Solanoideae</taxon>
        <taxon>Hyoscyameae</taxon>
        <taxon>Anisodus</taxon>
    </lineage>
</organism>
<evidence type="ECO:0000313" key="1">
    <source>
        <dbReference type="EMBL" id="KAJ8560180.1"/>
    </source>
</evidence>
<dbReference type="Proteomes" id="UP001152561">
    <property type="component" value="Unassembled WGS sequence"/>
</dbReference>
<dbReference type="InterPro" id="IPR032675">
    <property type="entry name" value="LRR_dom_sf"/>
</dbReference>
<dbReference type="SUPFAM" id="SSF52047">
    <property type="entry name" value="RNI-like"/>
    <property type="match status" value="1"/>
</dbReference>
<dbReference type="Gene3D" id="3.80.10.10">
    <property type="entry name" value="Ribonuclease Inhibitor"/>
    <property type="match status" value="1"/>
</dbReference>
<proteinExistence type="predicted"/>
<protein>
    <submittedName>
        <fullName evidence="1">Uncharacterized protein</fullName>
    </submittedName>
</protein>
<accession>A0A9Q1MGX0</accession>
<evidence type="ECO:0000313" key="2">
    <source>
        <dbReference type="Proteomes" id="UP001152561"/>
    </source>
</evidence>
<dbReference type="PANTHER" id="PTHR15140:SF55">
    <property type="entry name" value="LATE BLIGHT RESISTANCE PROTEIN HOMOLOG R1C-3"/>
    <property type="match status" value="1"/>
</dbReference>
<comment type="caution">
    <text evidence="1">The sequence shown here is derived from an EMBL/GenBank/DDBJ whole genome shotgun (WGS) entry which is preliminary data.</text>
</comment>
<gene>
    <name evidence="1" type="ORF">K7X08_004238</name>
</gene>
<reference evidence="2" key="1">
    <citation type="journal article" date="2023" name="Proc. Natl. Acad. Sci. U.S.A.">
        <title>Genomic and structural basis for evolution of tropane alkaloid biosynthesis.</title>
        <authorList>
            <person name="Wanga Y.-J."/>
            <person name="Taina T."/>
            <person name="Yua J.-Y."/>
            <person name="Lia J."/>
            <person name="Xua B."/>
            <person name="Chenc J."/>
            <person name="D'Auriad J.C."/>
            <person name="Huanga J.-P."/>
            <person name="Huanga S.-X."/>
        </authorList>
    </citation>
    <scope>NUCLEOTIDE SEQUENCE [LARGE SCALE GENOMIC DNA]</scope>
    <source>
        <strain evidence="2">cv. KIB-2019</strain>
    </source>
</reference>
<dbReference type="EMBL" id="JAJAGQ010000006">
    <property type="protein sequence ID" value="KAJ8560180.1"/>
    <property type="molecule type" value="Genomic_DNA"/>
</dbReference>
<sequence>MSGLKGGESLEFIAHPRFYDSTDQMTFLPLLDNLRRIRVLHLLDISLQSSWATEIQALTYLRYLAISTEEFDFQWVSHLLNLQTLRVVWKDTTKRIKTSPAIWKMKKLRHVDIQDFSFTWDDNDRAIFQETSAVLPNLKTFGKCYIYLGDMSPEFWWRFPNIEQLKLQFVEPESEYVQYYLVPTPEIDMPNLEELQLQSLEVGFSHTISTYESIGWGSCVVFPSMLKDLSLHSIFLTEKLVSSIARLRFLERLKLRKIYFKGEGSFWQAGYSRCWDVSDYKFQALKILKLKFVLMTEWLSSDSEASFPVLEKLVIDDCRLEEIPSSFTDDVTGSEFISCRNNAKPTSSLAP</sequence>
<name>A0A9Q1MGX0_9SOLA</name>
<dbReference type="PANTHER" id="PTHR15140">
    <property type="entry name" value="TUBULIN-SPECIFIC CHAPERONE E"/>
    <property type="match status" value="1"/>
</dbReference>
<keyword evidence="2" id="KW-1185">Reference proteome</keyword>
<dbReference type="OrthoDB" id="1264229at2759"/>